<evidence type="ECO:0000313" key="1">
    <source>
        <dbReference type="EMBL" id="KAJ6313709.1"/>
    </source>
</evidence>
<protein>
    <submittedName>
        <fullName evidence="1">Uncharacterized protein</fullName>
    </submittedName>
</protein>
<dbReference type="EMBL" id="JAPFFI010000024">
    <property type="protein sequence ID" value="KAJ6313709.1"/>
    <property type="molecule type" value="Genomic_DNA"/>
</dbReference>
<accession>A0ABQ8ZZH7</accession>
<keyword evidence="2" id="KW-1185">Reference proteome</keyword>
<sequence length="66" mass="7727">MPSIYPSLISNHRLRHLLPKRKVLTFPCIRLGSKLKNCPRKRSPVTCLLPPSAFSRSRYCTEEYRL</sequence>
<comment type="caution">
    <text evidence="1">The sequence shown here is derived from an EMBL/GenBank/DDBJ whole genome shotgun (WGS) entry which is preliminary data.</text>
</comment>
<reference evidence="1" key="2">
    <citation type="journal article" date="2023" name="Int. J. Mol. Sci.">
        <title>De Novo Assembly and Annotation of 11 Diverse Shrub Willow (Salix) Genomes Reveals Novel Gene Organization in Sex-Linked Regions.</title>
        <authorList>
            <person name="Hyden B."/>
            <person name="Feng K."/>
            <person name="Yates T.B."/>
            <person name="Jawdy S."/>
            <person name="Cereghino C."/>
            <person name="Smart L.B."/>
            <person name="Muchero W."/>
        </authorList>
    </citation>
    <scope>NUCLEOTIDE SEQUENCE</scope>
    <source>
        <tissue evidence="1">Shoot tip</tissue>
    </source>
</reference>
<gene>
    <name evidence="1" type="ORF">OIU77_015070</name>
</gene>
<proteinExistence type="predicted"/>
<organism evidence="1 2">
    <name type="scientific">Salix suchowensis</name>
    <dbReference type="NCBI Taxonomy" id="1278906"/>
    <lineage>
        <taxon>Eukaryota</taxon>
        <taxon>Viridiplantae</taxon>
        <taxon>Streptophyta</taxon>
        <taxon>Embryophyta</taxon>
        <taxon>Tracheophyta</taxon>
        <taxon>Spermatophyta</taxon>
        <taxon>Magnoliopsida</taxon>
        <taxon>eudicotyledons</taxon>
        <taxon>Gunneridae</taxon>
        <taxon>Pentapetalae</taxon>
        <taxon>rosids</taxon>
        <taxon>fabids</taxon>
        <taxon>Malpighiales</taxon>
        <taxon>Salicaceae</taxon>
        <taxon>Saliceae</taxon>
        <taxon>Salix</taxon>
    </lineage>
</organism>
<dbReference type="Proteomes" id="UP001141253">
    <property type="component" value="Chromosome 10"/>
</dbReference>
<evidence type="ECO:0000313" key="2">
    <source>
        <dbReference type="Proteomes" id="UP001141253"/>
    </source>
</evidence>
<name>A0ABQ8ZZH7_9ROSI</name>
<reference evidence="1" key="1">
    <citation type="submission" date="2022-10" db="EMBL/GenBank/DDBJ databases">
        <authorList>
            <person name="Hyden B.L."/>
            <person name="Feng K."/>
            <person name="Yates T."/>
            <person name="Jawdy S."/>
            <person name="Smart L.B."/>
            <person name="Muchero W."/>
        </authorList>
    </citation>
    <scope>NUCLEOTIDE SEQUENCE</scope>
    <source>
        <tissue evidence="1">Shoot tip</tissue>
    </source>
</reference>